<dbReference type="PANTHER" id="PTHR45969">
    <property type="entry name" value="RING ZINC FINGER PROTEIN-RELATED"/>
    <property type="match status" value="1"/>
</dbReference>
<evidence type="ECO:0000256" key="3">
    <source>
        <dbReference type="ARBA" id="ARBA00022833"/>
    </source>
</evidence>
<dbReference type="STRING" id="1051891.A0A0C3K8J6"/>
<reference evidence="8" key="2">
    <citation type="submission" date="2015-01" db="EMBL/GenBank/DDBJ databases">
        <title>Evolutionary Origins and Diversification of the Mycorrhizal Mutualists.</title>
        <authorList>
            <consortium name="DOE Joint Genome Institute"/>
            <consortium name="Mycorrhizal Genomics Consortium"/>
            <person name="Kohler A."/>
            <person name="Kuo A."/>
            <person name="Nagy L.G."/>
            <person name="Floudas D."/>
            <person name="Copeland A."/>
            <person name="Barry K.W."/>
            <person name="Cichocki N."/>
            <person name="Veneault-Fourrey C."/>
            <person name="LaButti K."/>
            <person name="Lindquist E.A."/>
            <person name="Lipzen A."/>
            <person name="Lundell T."/>
            <person name="Morin E."/>
            <person name="Murat C."/>
            <person name="Riley R."/>
            <person name="Ohm R."/>
            <person name="Sun H."/>
            <person name="Tunlid A."/>
            <person name="Henrissat B."/>
            <person name="Grigoriev I.V."/>
            <person name="Hibbett D.S."/>
            <person name="Martin F."/>
        </authorList>
    </citation>
    <scope>NUCLEOTIDE SEQUENCE [LARGE SCALE GENOMIC DNA]</scope>
    <source>
        <strain evidence="8">MUT 4182</strain>
    </source>
</reference>
<dbReference type="EMBL" id="KN823345">
    <property type="protein sequence ID" value="KIO17758.1"/>
    <property type="molecule type" value="Genomic_DNA"/>
</dbReference>
<dbReference type="GO" id="GO:0061630">
    <property type="term" value="F:ubiquitin protein ligase activity"/>
    <property type="evidence" value="ECO:0007669"/>
    <property type="project" value="TreeGrafter"/>
</dbReference>
<keyword evidence="1" id="KW-0479">Metal-binding</keyword>
<accession>A0A0C3K8J6</accession>
<dbReference type="GO" id="GO:0016567">
    <property type="term" value="P:protein ubiquitination"/>
    <property type="evidence" value="ECO:0007669"/>
    <property type="project" value="TreeGrafter"/>
</dbReference>
<evidence type="ECO:0000256" key="2">
    <source>
        <dbReference type="ARBA" id="ARBA00022771"/>
    </source>
</evidence>
<feature type="compositionally biased region" description="Pro residues" evidence="5">
    <location>
        <begin position="12"/>
        <end position="23"/>
    </location>
</feature>
<sequence length="243" mass="26197">MLPRSVSNPTSPSEPHPGPPSPFAQPQGSSNHLPTTPFFPFGIVSTDPLATIRPGRRPLPSVPGTQRAVTPNPLPRRVSQVASDADRPSMIRRAHSDNGPPSTTSSQFLDSTDLDWVVSRLEEDETAQDVDYETILTLEEIMGPSALAAATRRPDPLGRAGLKPSPVVEESRRYNAEGKLKLKLSLGGVRVEKCGICLAQFAAGEVGIVLRCKHPFHVACLERWAAIKETCPTCRNPLGSDPT</sequence>
<keyword evidence="8" id="KW-1185">Reference proteome</keyword>
<reference evidence="7 8" key="1">
    <citation type="submission" date="2014-04" db="EMBL/GenBank/DDBJ databases">
        <authorList>
            <consortium name="DOE Joint Genome Institute"/>
            <person name="Kuo A."/>
            <person name="Girlanda M."/>
            <person name="Perotto S."/>
            <person name="Kohler A."/>
            <person name="Nagy L.G."/>
            <person name="Floudas D."/>
            <person name="Copeland A."/>
            <person name="Barry K.W."/>
            <person name="Cichocki N."/>
            <person name="Veneault-Fourrey C."/>
            <person name="LaButti K."/>
            <person name="Lindquist E.A."/>
            <person name="Lipzen A."/>
            <person name="Lundell T."/>
            <person name="Morin E."/>
            <person name="Murat C."/>
            <person name="Sun H."/>
            <person name="Tunlid A."/>
            <person name="Henrissat B."/>
            <person name="Grigoriev I.V."/>
            <person name="Hibbett D.S."/>
            <person name="Martin F."/>
            <person name="Nordberg H.P."/>
            <person name="Cantor M.N."/>
            <person name="Hua S.X."/>
        </authorList>
    </citation>
    <scope>NUCLEOTIDE SEQUENCE [LARGE SCALE GENOMIC DNA]</scope>
    <source>
        <strain evidence="7 8">MUT 4182</strain>
    </source>
</reference>
<evidence type="ECO:0000256" key="1">
    <source>
        <dbReference type="ARBA" id="ARBA00022723"/>
    </source>
</evidence>
<evidence type="ECO:0000256" key="5">
    <source>
        <dbReference type="SAM" id="MobiDB-lite"/>
    </source>
</evidence>
<dbReference type="Proteomes" id="UP000054248">
    <property type="component" value="Unassembled WGS sequence"/>
</dbReference>
<dbReference type="PANTHER" id="PTHR45969:SF69">
    <property type="entry name" value="FINGER DOMAIN PROTEIN, PUTATIVE (AFU_ORTHOLOGUE AFUA_3G12190)-RELATED"/>
    <property type="match status" value="1"/>
</dbReference>
<dbReference type="PROSITE" id="PS50089">
    <property type="entry name" value="ZF_RING_2"/>
    <property type="match status" value="1"/>
</dbReference>
<dbReference type="InterPro" id="IPR001841">
    <property type="entry name" value="Znf_RING"/>
</dbReference>
<feature type="domain" description="RING-type" evidence="6">
    <location>
        <begin position="194"/>
        <end position="235"/>
    </location>
</feature>
<evidence type="ECO:0000313" key="8">
    <source>
        <dbReference type="Proteomes" id="UP000054248"/>
    </source>
</evidence>
<evidence type="ECO:0000256" key="4">
    <source>
        <dbReference type="PROSITE-ProRule" id="PRU00175"/>
    </source>
</evidence>
<evidence type="ECO:0000259" key="6">
    <source>
        <dbReference type="PROSITE" id="PS50089"/>
    </source>
</evidence>
<feature type="compositionally biased region" description="Polar residues" evidence="5">
    <location>
        <begin position="99"/>
        <end position="108"/>
    </location>
</feature>
<dbReference type="SMART" id="SM00184">
    <property type="entry name" value="RING"/>
    <property type="match status" value="1"/>
</dbReference>
<keyword evidence="3" id="KW-0862">Zinc</keyword>
<proteinExistence type="predicted"/>
<keyword evidence="2 4" id="KW-0863">Zinc-finger</keyword>
<dbReference type="InterPro" id="IPR013083">
    <property type="entry name" value="Znf_RING/FYVE/PHD"/>
</dbReference>
<gene>
    <name evidence="7" type="ORF">M407DRAFT_32555</name>
</gene>
<feature type="compositionally biased region" description="Polar residues" evidence="5">
    <location>
        <begin position="24"/>
        <end position="34"/>
    </location>
</feature>
<dbReference type="CDD" id="cd16448">
    <property type="entry name" value="RING-H2"/>
    <property type="match status" value="1"/>
</dbReference>
<evidence type="ECO:0000313" key="7">
    <source>
        <dbReference type="EMBL" id="KIO17758.1"/>
    </source>
</evidence>
<organism evidence="7 8">
    <name type="scientific">Tulasnella calospora MUT 4182</name>
    <dbReference type="NCBI Taxonomy" id="1051891"/>
    <lineage>
        <taxon>Eukaryota</taxon>
        <taxon>Fungi</taxon>
        <taxon>Dikarya</taxon>
        <taxon>Basidiomycota</taxon>
        <taxon>Agaricomycotina</taxon>
        <taxon>Agaricomycetes</taxon>
        <taxon>Cantharellales</taxon>
        <taxon>Tulasnellaceae</taxon>
        <taxon>Tulasnella</taxon>
    </lineage>
</organism>
<dbReference type="SUPFAM" id="SSF57850">
    <property type="entry name" value="RING/U-box"/>
    <property type="match status" value="1"/>
</dbReference>
<name>A0A0C3K8J6_9AGAM</name>
<dbReference type="GO" id="GO:0008270">
    <property type="term" value="F:zinc ion binding"/>
    <property type="evidence" value="ECO:0007669"/>
    <property type="project" value="UniProtKB-KW"/>
</dbReference>
<dbReference type="AlphaFoldDB" id="A0A0C3K8J6"/>
<protein>
    <recommendedName>
        <fullName evidence="6">RING-type domain-containing protein</fullName>
    </recommendedName>
</protein>
<feature type="region of interest" description="Disordered" evidence="5">
    <location>
        <begin position="1"/>
        <end position="108"/>
    </location>
</feature>
<dbReference type="HOGENOM" id="CLU_1143270_0_0_1"/>
<dbReference type="Gene3D" id="3.30.40.10">
    <property type="entry name" value="Zinc/RING finger domain, C3HC4 (zinc finger)"/>
    <property type="match status" value="1"/>
</dbReference>
<dbReference type="Pfam" id="PF13639">
    <property type="entry name" value="zf-RING_2"/>
    <property type="match status" value="1"/>
</dbReference>
<dbReference type="OrthoDB" id="8062037at2759"/>